<dbReference type="InterPro" id="IPR000515">
    <property type="entry name" value="MetI-like"/>
</dbReference>
<dbReference type="EMBL" id="BRXR01000001">
    <property type="protein sequence ID" value="GLC31017.1"/>
    <property type="molecule type" value="Genomic_DNA"/>
</dbReference>
<feature type="transmembrane region" description="Helical" evidence="9">
    <location>
        <begin position="253"/>
        <end position="274"/>
    </location>
</feature>
<evidence type="ECO:0000313" key="11">
    <source>
        <dbReference type="EMBL" id="GLC31017.1"/>
    </source>
</evidence>
<dbReference type="PANTHER" id="PTHR32243">
    <property type="entry name" value="MALTOSE TRANSPORT SYSTEM PERMEASE-RELATED"/>
    <property type="match status" value="1"/>
</dbReference>
<dbReference type="PROSITE" id="PS50928">
    <property type="entry name" value="ABC_TM1"/>
    <property type="match status" value="1"/>
</dbReference>
<keyword evidence="4" id="KW-1003">Cell membrane</keyword>
<dbReference type="Proteomes" id="UP001208567">
    <property type="component" value="Unassembled WGS sequence"/>
</dbReference>
<keyword evidence="3 9" id="KW-0813">Transport</keyword>
<evidence type="ECO:0000259" key="10">
    <source>
        <dbReference type="PROSITE" id="PS50928"/>
    </source>
</evidence>
<keyword evidence="6 9" id="KW-0812">Transmembrane</keyword>
<dbReference type="CDD" id="cd06261">
    <property type="entry name" value="TM_PBP2"/>
    <property type="match status" value="1"/>
</dbReference>
<evidence type="ECO:0000256" key="4">
    <source>
        <dbReference type="ARBA" id="ARBA00022475"/>
    </source>
</evidence>
<reference evidence="11 12" key="1">
    <citation type="journal article" date="2024" name="Int. J. Syst. Evol. Microbiol.">
        <title>Clostridium omnivorum sp. nov., isolated from anoxic soil under the treatment of reductive soil disinfestation.</title>
        <authorList>
            <person name="Ueki A."/>
            <person name="Tonouchi A."/>
            <person name="Kaku N."/>
            <person name="Honma S."/>
            <person name="Ueki K."/>
        </authorList>
    </citation>
    <scope>NUCLEOTIDE SEQUENCE [LARGE SCALE GENOMIC DNA]</scope>
    <source>
        <strain evidence="11 12">E14</strain>
    </source>
</reference>
<comment type="similarity">
    <text evidence="2">Belongs to the binding-protein-dependent transport system permease family. MalFG subfamily.</text>
</comment>
<keyword evidence="8 9" id="KW-0472">Membrane</keyword>
<evidence type="ECO:0000256" key="1">
    <source>
        <dbReference type="ARBA" id="ARBA00004651"/>
    </source>
</evidence>
<protein>
    <submittedName>
        <fullName evidence="11">Sugar ABC transporter permease</fullName>
    </submittedName>
</protein>
<dbReference type="PANTHER" id="PTHR32243:SF50">
    <property type="entry name" value="MALTOSE_MALTODEXTRIN TRANSPORT SYSTEM PERMEASE PROTEIN MALG"/>
    <property type="match status" value="1"/>
</dbReference>
<comment type="subcellular location">
    <subcellularLocation>
        <location evidence="1 9">Cell membrane</location>
        <topology evidence="1 9">Multi-pass membrane protein</topology>
    </subcellularLocation>
</comment>
<keyword evidence="12" id="KW-1185">Reference proteome</keyword>
<gene>
    <name evidence="11" type="ORF">bsdE14_24270</name>
</gene>
<accession>A0ABQ5N705</accession>
<feature type="transmembrane region" description="Helical" evidence="9">
    <location>
        <begin position="88"/>
        <end position="108"/>
    </location>
</feature>
<feature type="transmembrane region" description="Helical" evidence="9">
    <location>
        <begin position="21"/>
        <end position="43"/>
    </location>
</feature>
<comment type="caution">
    <text evidence="11">The sequence shown here is derived from an EMBL/GenBank/DDBJ whole genome shotgun (WGS) entry which is preliminary data.</text>
</comment>
<name>A0ABQ5N705_9CLOT</name>
<dbReference type="SUPFAM" id="SSF161098">
    <property type="entry name" value="MetI-like"/>
    <property type="match status" value="1"/>
</dbReference>
<feature type="transmembrane region" description="Helical" evidence="9">
    <location>
        <begin position="120"/>
        <end position="140"/>
    </location>
</feature>
<evidence type="ECO:0000256" key="7">
    <source>
        <dbReference type="ARBA" id="ARBA00022989"/>
    </source>
</evidence>
<evidence type="ECO:0000313" key="12">
    <source>
        <dbReference type="Proteomes" id="UP001208567"/>
    </source>
</evidence>
<evidence type="ECO:0000256" key="9">
    <source>
        <dbReference type="RuleBase" id="RU363032"/>
    </source>
</evidence>
<dbReference type="Pfam" id="PF00528">
    <property type="entry name" value="BPD_transp_1"/>
    <property type="match status" value="1"/>
</dbReference>
<evidence type="ECO:0000256" key="3">
    <source>
        <dbReference type="ARBA" id="ARBA00022448"/>
    </source>
</evidence>
<feature type="transmembrane region" description="Helical" evidence="9">
    <location>
        <begin position="195"/>
        <end position="213"/>
    </location>
</feature>
<keyword evidence="7 9" id="KW-1133">Transmembrane helix</keyword>
<dbReference type="Gene3D" id="1.10.3720.10">
    <property type="entry name" value="MetI-like"/>
    <property type="match status" value="1"/>
</dbReference>
<keyword evidence="5" id="KW-0762">Sugar transport</keyword>
<evidence type="ECO:0000256" key="8">
    <source>
        <dbReference type="ARBA" id="ARBA00023136"/>
    </source>
</evidence>
<proteinExistence type="inferred from homology"/>
<feature type="domain" description="ABC transmembrane type-1" evidence="10">
    <location>
        <begin position="83"/>
        <end position="274"/>
    </location>
</feature>
<sequence>MNKMKVKFSERFERNDSPLKIILIYAILILFCLISIYPISFIFTVSLRPANNLFSTSLSLIPKGATFENYRQAFIQYDLLSWLKNSTIIASLATLFSVLLSISAGYAFSRFEFRGRSTGMTMLLVTQMFPATMTLLPLYLMLIKLGFANKMAGLVIVYISTNIPFNVWMMKGYFDTIPKSLEESAYVDGAGIFKTFYQIILPLVTPAIALSALNSFMGAWSEYIVARVMITDAGKLTLPVGLTNMQGQFSTAWGIYSAAALMTALPVIIIFISLSKYLVGGLTLGSVKG</sequence>
<evidence type="ECO:0000256" key="2">
    <source>
        <dbReference type="ARBA" id="ARBA00009047"/>
    </source>
</evidence>
<evidence type="ECO:0000256" key="5">
    <source>
        <dbReference type="ARBA" id="ARBA00022597"/>
    </source>
</evidence>
<evidence type="ECO:0000256" key="6">
    <source>
        <dbReference type="ARBA" id="ARBA00022692"/>
    </source>
</evidence>
<dbReference type="InterPro" id="IPR035906">
    <property type="entry name" value="MetI-like_sf"/>
</dbReference>
<organism evidence="11 12">
    <name type="scientific">Clostridium omnivorum</name>
    <dbReference type="NCBI Taxonomy" id="1604902"/>
    <lineage>
        <taxon>Bacteria</taxon>
        <taxon>Bacillati</taxon>
        <taxon>Bacillota</taxon>
        <taxon>Clostridia</taxon>
        <taxon>Eubacteriales</taxon>
        <taxon>Clostridiaceae</taxon>
        <taxon>Clostridium</taxon>
    </lineage>
</organism>
<dbReference type="InterPro" id="IPR050901">
    <property type="entry name" value="BP-dep_ABC_trans_perm"/>
</dbReference>